<reference evidence="1 2" key="1">
    <citation type="submission" date="2018-11" db="EMBL/GenBank/DDBJ databases">
        <title>The draft genome sequence of Amphritea balenae JAMM 1525T.</title>
        <authorList>
            <person name="Fang Z."/>
            <person name="Zhang Y."/>
            <person name="Han X."/>
        </authorList>
    </citation>
    <scope>NUCLEOTIDE SEQUENCE [LARGE SCALE GENOMIC DNA]</scope>
    <source>
        <strain evidence="1 2">JAMM 1525</strain>
    </source>
</reference>
<keyword evidence="1" id="KW-0808">Transferase</keyword>
<dbReference type="GO" id="GO:0016757">
    <property type="term" value="F:glycosyltransferase activity"/>
    <property type="evidence" value="ECO:0007669"/>
    <property type="project" value="TreeGrafter"/>
</dbReference>
<name>A0A3P1SUG4_9GAMM</name>
<comment type="caution">
    <text evidence="1">The sequence shown here is derived from an EMBL/GenBank/DDBJ whole genome shotgun (WGS) entry which is preliminary data.</text>
</comment>
<dbReference type="Pfam" id="PF13692">
    <property type="entry name" value="Glyco_trans_1_4"/>
    <property type="match status" value="1"/>
</dbReference>
<dbReference type="PANTHER" id="PTHR45947:SF3">
    <property type="entry name" value="SULFOQUINOVOSYL TRANSFERASE SQD2"/>
    <property type="match status" value="1"/>
</dbReference>
<dbReference type="OrthoDB" id="6194329at2"/>
<dbReference type="AlphaFoldDB" id="A0A3P1SUG4"/>
<dbReference type="SUPFAM" id="SSF53756">
    <property type="entry name" value="UDP-Glycosyltransferase/glycogen phosphorylase"/>
    <property type="match status" value="1"/>
</dbReference>
<evidence type="ECO:0000313" key="2">
    <source>
        <dbReference type="Proteomes" id="UP000267535"/>
    </source>
</evidence>
<dbReference type="Proteomes" id="UP000267535">
    <property type="component" value="Unassembled WGS sequence"/>
</dbReference>
<proteinExistence type="predicted"/>
<accession>A0A3P1SUG4</accession>
<dbReference type="RefSeq" id="WP_124925666.1">
    <property type="nucleotide sequence ID" value="NZ_BMOH01000005.1"/>
</dbReference>
<protein>
    <submittedName>
        <fullName evidence="1">Glycosyltransferase</fullName>
    </submittedName>
</protein>
<evidence type="ECO:0000313" key="1">
    <source>
        <dbReference type="EMBL" id="RRD00196.1"/>
    </source>
</evidence>
<dbReference type="PANTHER" id="PTHR45947">
    <property type="entry name" value="SULFOQUINOVOSYL TRANSFERASE SQD2"/>
    <property type="match status" value="1"/>
</dbReference>
<dbReference type="CDD" id="cd03801">
    <property type="entry name" value="GT4_PimA-like"/>
    <property type="match status" value="1"/>
</dbReference>
<sequence>MRVIILQRVLPHYRVPFFDLLYKLLKDEGVELFVIYGQECPGSVPASCEYTRDWSLKIDNKYFSFFGKEIVYQPVFHLLSTSDLVIVEQANRLVLNYLLLVLRRLTKLKVAFWGHGKNFQSYNSDDFFEKIKRFYSSEVDWWFSYTNSGVSIIKSLGFPESKITCVDNSIDVSELKLSSRNVELNDVLEIKKTLGIISNNVAVYCGGMYSEKKINFLLESCDLVRKEISDFEVLFIGDGPDSKDVINYTVNRSWAHFIGPKVGVDRVPYFKISKILLMPGLVGLAVLDSFAFEVPMITTNIPIHSPEFDYLDNNVNGIVTEFDVHLYSKKVIELFKDDSLLIALKEGCRSSASNYSVENMASNFHFGVLKAVSGVFQ</sequence>
<dbReference type="Gene3D" id="3.40.50.2000">
    <property type="entry name" value="Glycogen Phosphorylase B"/>
    <property type="match status" value="2"/>
</dbReference>
<organism evidence="1 2">
    <name type="scientific">Amphritea balenae</name>
    <dbReference type="NCBI Taxonomy" id="452629"/>
    <lineage>
        <taxon>Bacteria</taxon>
        <taxon>Pseudomonadati</taxon>
        <taxon>Pseudomonadota</taxon>
        <taxon>Gammaproteobacteria</taxon>
        <taxon>Oceanospirillales</taxon>
        <taxon>Oceanospirillaceae</taxon>
        <taxon>Amphritea</taxon>
    </lineage>
</organism>
<gene>
    <name evidence="1" type="ORF">EHS89_08295</name>
</gene>
<keyword evidence="2" id="KW-1185">Reference proteome</keyword>
<dbReference type="InterPro" id="IPR050194">
    <property type="entry name" value="Glycosyltransferase_grp1"/>
</dbReference>
<dbReference type="EMBL" id="RQXV01000003">
    <property type="protein sequence ID" value="RRD00196.1"/>
    <property type="molecule type" value="Genomic_DNA"/>
</dbReference>